<evidence type="ECO:0000313" key="2">
    <source>
        <dbReference type="EMBL" id="QIL50344.1"/>
    </source>
</evidence>
<dbReference type="KEGG" id="wco:G7084_02780"/>
<organism evidence="2 3">
    <name type="scientific">Weissella coleopterorum</name>
    <dbReference type="NCBI Taxonomy" id="2714949"/>
    <lineage>
        <taxon>Bacteria</taxon>
        <taxon>Bacillati</taxon>
        <taxon>Bacillota</taxon>
        <taxon>Bacilli</taxon>
        <taxon>Lactobacillales</taxon>
        <taxon>Lactobacillaceae</taxon>
        <taxon>Weissella</taxon>
    </lineage>
</organism>
<evidence type="ECO:0000259" key="1">
    <source>
        <dbReference type="Pfam" id="PF13349"/>
    </source>
</evidence>
<dbReference type="EMBL" id="CP049888">
    <property type="protein sequence ID" value="QIL50344.1"/>
    <property type="molecule type" value="Genomic_DNA"/>
</dbReference>
<dbReference type="AlphaFoldDB" id="A0A6G8AZ52"/>
<dbReference type="Pfam" id="PF13349">
    <property type="entry name" value="DUF4097"/>
    <property type="match status" value="1"/>
</dbReference>
<dbReference type="InterPro" id="IPR025164">
    <property type="entry name" value="Toastrack_DUF4097"/>
</dbReference>
<dbReference type="RefSeq" id="WP_166009860.1">
    <property type="nucleotide sequence ID" value="NZ_CP049888.1"/>
</dbReference>
<feature type="domain" description="DUF4097" evidence="1">
    <location>
        <begin position="93"/>
        <end position="359"/>
    </location>
</feature>
<gene>
    <name evidence="2" type="ORF">G7084_02780</name>
</gene>
<dbReference type="Proteomes" id="UP000500741">
    <property type="component" value="Chromosome"/>
</dbReference>
<sequence>MNQDLENRINEIFIGYEMTLPLIEFKQEVLADANEALEDYRIAHPQIDEVKAIDHVMRDLGDLTPIVEMINGEQNNNLPVLQQQTIENEYDVINVNVFAGQVFIVAGQGSKPKVEQVFNHEHPELAVQIDDRMRSYNITTPRLSGWSLLNIFTETTRSRFKNVIKIELPANYRGDLNLKLNAGEVFITDLKLAQHLNLTVSAGVLHVNRVQSQLLQLDLRAGKASLKDVKVASSLQGSVSAGELTMHQVQAYFNMNVAAGNVNGFDLIGSGDFDVNAGNLGLSWDRILGDLDFSTALGNINVRFKPEISYYLNGHTTMGSIRVLREHQVQADSTNLNAQVGSNPTFRVQAQTSFGNIIIK</sequence>
<proteinExistence type="predicted"/>
<evidence type="ECO:0000313" key="3">
    <source>
        <dbReference type="Proteomes" id="UP000500741"/>
    </source>
</evidence>
<accession>A0A6G8AZ52</accession>
<protein>
    <submittedName>
        <fullName evidence="2">DUF4097 domain-containing protein</fullName>
    </submittedName>
</protein>
<reference evidence="2 3" key="1">
    <citation type="submission" date="2020-03" db="EMBL/GenBank/DDBJ databases">
        <title>Weissella sp. nov., isolated from Cybister lewisianus.</title>
        <authorList>
            <person name="Hyun D.-W."/>
            <person name="Bae J.-W."/>
        </authorList>
    </citation>
    <scope>NUCLEOTIDE SEQUENCE [LARGE SCALE GENOMIC DNA]</scope>
    <source>
        <strain evidence="2 3">HDW19</strain>
    </source>
</reference>
<keyword evidence="3" id="KW-1185">Reference proteome</keyword>
<name>A0A6G8AZ52_9LACO</name>